<evidence type="ECO:0000256" key="9">
    <source>
        <dbReference type="ARBA" id="ARBA00022679"/>
    </source>
</evidence>
<proteinExistence type="inferred from homology"/>
<evidence type="ECO:0000313" key="27">
    <source>
        <dbReference type="EMBL" id="CAK9171260.1"/>
    </source>
</evidence>
<dbReference type="Pfam" id="PF08263">
    <property type="entry name" value="LRRNT_2"/>
    <property type="match status" value="1"/>
</dbReference>
<keyword evidence="13 22" id="KW-0547">Nucleotide-binding</keyword>
<dbReference type="FunFam" id="3.30.200.20:FF:000432">
    <property type="entry name" value="LRR receptor-like serine/threonine-protein kinase EFR"/>
    <property type="match status" value="1"/>
</dbReference>
<comment type="catalytic activity">
    <reaction evidence="21">
        <text>L-seryl-[protein] + ATP = O-phospho-L-seryl-[protein] + ADP + H(+)</text>
        <dbReference type="Rhea" id="RHEA:17989"/>
        <dbReference type="Rhea" id="RHEA-COMP:9863"/>
        <dbReference type="Rhea" id="RHEA-COMP:11604"/>
        <dbReference type="ChEBI" id="CHEBI:15378"/>
        <dbReference type="ChEBI" id="CHEBI:29999"/>
        <dbReference type="ChEBI" id="CHEBI:30616"/>
        <dbReference type="ChEBI" id="CHEBI:83421"/>
        <dbReference type="ChEBI" id="CHEBI:456216"/>
        <dbReference type="EC" id="2.7.11.1"/>
    </reaction>
</comment>
<evidence type="ECO:0000256" key="6">
    <source>
        <dbReference type="ARBA" id="ARBA00022527"/>
    </source>
</evidence>
<evidence type="ECO:0000256" key="14">
    <source>
        <dbReference type="ARBA" id="ARBA00022777"/>
    </source>
</evidence>
<dbReference type="GO" id="GO:0005524">
    <property type="term" value="F:ATP binding"/>
    <property type="evidence" value="ECO:0007669"/>
    <property type="project" value="UniProtKB-UniRule"/>
</dbReference>
<evidence type="ECO:0000256" key="5">
    <source>
        <dbReference type="ARBA" id="ARBA00022475"/>
    </source>
</evidence>
<dbReference type="Proteomes" id="UP001642360">
    <property type="component" value="Unassembled WGS sequence"/>
</dbReference>
<keyword evidence="7" id="KW-0597">Phosphoprotein</keyword>
<evidence type="ECO:0000256" key="20">
    <source>
        <dbReference type="ARBA" id="ARBA00047899"/>
    </source>
</evidence>
<protein>
    <recommendedName>
        <fullName evidence="4">non-specific serine/threonine protein kinase</fullName>
        <ecNumber evidence="4">2.7.11.1</ecNumber>
    </recommendedName>
</protein>
<dbReference type="InterPro" id="IPR008271">
    <property type="entry name" value="Ser/Thr_kinase_AS"/>
</dbReference>
<evidence type="ECO:0000256" key="13">
    <source>
        <dbReference type="ARBA" id="ARBA00022741"/>
    </source>
</evidence>
<keyword evidence="5" id="KW-1003">Cell membrane</keyword>
<keyword evidence="10 24" id="KW-0812">Transmembrane</keyword>
<dbReference type="PROSITE" id="PS00108">
    <property type="entry name" value="PROTEIN_KINASE_ST"/>
    <property type="match status" value="1"/>
</dbReference>
<evidence type="ECO:0000313" key="28">
    <source>
        <dbReference type="Proteomes" id="UP001642360"/>
    </source>
</evidence>
<name>A0ABC8TP89_9AQUA</name>
<evidence type="ECO:0000256" key="3">
    <source>
        <dbReference type="ARBA" id="ARBA00009592"/>
    </source>
</evidence>
<feature type="chain" id="PRO_5044874521" description="non-specific serine/threonine protein kinase" evidence="25">
    <location>
        <begin position="31"/>
        <end position="1019"/>
    </location>
</feature>
<dbReference type="Pfam" id="PF13855">
    <property type="entry name" value="LRR_8"/>
    <property type="match status" value="1"/>
</dbReference>
<dbReference type="PROSITE" id="PS00107">
    <property type="entry name" value="PROTEIN_KINASE_ATP"/>
    <property type="match status" value="1"/>
</dbReference>
<accession>A0ABC8TP89</accession>
<dbReference type="GO" id="GO:0051707">
    <property type="term" value="P:response to other organism"/>
    <property type="evidence" value="ECO:0007669"/>
    <property type="project" value="UniProtKB-ARBA"/>
</dbReference>
<dbReference type="InterPro" id="IPR001245">
    <property type="entry name" value="Ser-Thr/Tyr_kinase_cat_dom"/>
</dbReference>
<evidence type="ECO:0000256" key="1">
    <source>
        <dbReference type="ARBA" id="ARBA00004251"/>
    </source>
</evidence>
<keyword evidence="17 24" id="KW-0472">Membrane</keyword>
<dbReference type="InterPro" id="IPR000719">
    <property type="entry name" value="Prot_kinase_dom"/>
</dbReference>
<dbReference type="PROSITE" id="PS50011">
    <property type="entry name" value="PROTEIN_KINASE_DOM"/>
    <property type="match status" value="1"/>
</dbReference>
<feature type="compositionally biased region" description="Basic and acidic residues" evidence="23">
    <location>
        <begin position="965"/>
        <end position="982"/>
    </location>
</feature>
<dbReference type="InterPro" id="IPR001611">
    <property type="entry name" value="Leu-rich_rpt"/>
</dbReference>
<evidence type="ECO:0000256" key="2">
    <source>
        <dbReference type="ARBA" id="ARBA00008684"/>
    </source>
</evidence>
<dbReference type="InterPro" id="IPR003591">
    <property type="entry name" value="Leu-rich_rpt_typical-subtyp"/>
</dbReference>
<comment type="caution">
    <text evidence="27">The sequence shown here is derived from an EMBL/GenBank/DDBJ whole genome shotgun (WGS) entry which is preliminary data.</text>
</comment>
<dbReference type="Gene3D" id="1.10.510.10">
    <property type="entry name" value="Transferase(Phosphotransferase) domain 1"/>
    <property type="match status" value="1"/>
</dbReference>
<dbReference type="InterPro" id="IPR013210">
    <property type="entry name" value="LRR_N_plant-typ"/>
</dbReference>
<comment type="similarity">
    <text evidence="2">Belongs to the protein kinase superfamily. Ser/Thr protein kinase family.</text>
</comment>
<feature type="domain" description="Protein kinase" evidence="26">
    <location>
        <begin position="709"/>
        <end position="1019"/>
    </location>
</feature>
<sequence length="1019" mass="110643">MEFSCLNSRCFSSSILLGSLLFVMISGFESATFSNETDGQALLDFKNRITQDPLQIMSSWNDSLHFCKWVGVTCSPSGERVMILNLESQRLVGSIPPSIGNLTFLTGINLRNNSFNGAIPQEMGRLIHLQHLNFTYNSFVGRIPTNITHCTELTVLDLVYNELVGLIPDQLSSLSKLLLLALGGNHLTGGIPAWVGNFSSLLRISLALNNLEGNIPHELGNLSSLKFFQVYGNELSGTIPPSIYNISSIYYFSVAQNQLHGQLPSNVGFTLSNLEVFAGGVNNFTGPIPVSLSNASSLQVLDFAENSLTGTVPTNLGRLQVIYRINFDDNILGKGDIGDLLTFLGNCTRLEVLGLARNQFGGELPNSIANLSTSLKRLTLGSNQLHGNIPNEIGNLFNLTLLGLEGNFLTGKVPDAVGKLQPLGVLGLNVNNLSGPIPSSLGNLTSLIKLWMEENGLEGTIPPSLGKCLNLEQLNISSNKLSGTIPKEVFGISSLSISLTMSHNFLTGSLPMEVGKLRNLMELDVSDNRLSGEIPSTLSTCLSLERLLVKNNLLQGTIPESLKTLRGLQVIDFSHNNFSGQIPEFLGKLSSLKKLDLSFNNFNGEVSREGIFANASAISILENDELCGGVPELHLPACSQDNSHSSAKLLSLQVVIPVTVLILIVILLCSFAAWRMIKKPKTELLTASSTTDWQSGISYPEIIKSTNGFSIDNLIGSGSFGSVYKGVLSGDGSVVAIKVLNLEQQGASKSFIHECKALKSIRHRNLLKIITACSSVDYQGNDFKCLIFEFMSNGSLDFWLHPNDGEQRNTKNLSIIQRLNIAIDVASALDYLHHHCETPIVHCDLKPSNVLLDEDMTAHVGDFGLARFLLETPNNPSKNQTMSIGLKGSVGYIPPEYGMGGQVSTLGDVYSYGMLLLEIFTGKRPTDDIFTDGLNLPQFVAMALPENVMKVADPSLLLAEEEDNLDKNEGQEEKKAIIKDDDPQCSSTKNQMVECLVSVMKIGLSCSTPSPRERLQMTV</sequence>
<dbReference type="Pfam" id="PF07714">
    <property type="entry name" value="PK_Tyr_Ser-Thr"/>
    <property type="match status" value="1"/>
</dbReference>
<dbReference type="SUPFAM" id="SSF52047">
    <property type="entry name" value="RNI-like"/>
    <property type="match status" value="1"/>
</dbReference>
<evidence type="ECO:0000256" key="15">
    <source>
        <dbReference type="ARBA" id="ARBA00022840"/>
    </source>
</evidence>
<dbReference type="FunFam" id="1.10.510.10:FF:000358">
    <property type="entry name" value="Putative leucine-rich repeat receptor-like serine/threonine-protein kinase"/>
    <property type="match status" value="1"/>
</dbReference>
<dbReference type="EMBL" id="CAUOFW020005695">
    <property type="protein sequence ID" value="CAK9171260.1"/>
    <property type="molecule type" value="Genomic_DNA"/>
</dbReference>
<evidence type="ECO:0000256" key="23">
    <source>
        <dbReference type="SAM" id="MobiDB-lite"/>
    </source>
</evidence>
<keyword evidence="9" id="KW-0808">Transferase</keyword>
<dbReference type="SUPFAM" id="SSF52058">
    <property type="entry name" value="L domain-like"/>
    <property type="match status" value="1"/>
</dbReference>
<keyword evidence="8" id="KW-0433">Leucine-rich repeat</keyword>
<evidence type="ECO:0000259" key="26">
    <source>
        <dbReference type="PROSITE" id="PS50011"/>
    </source>
</evidence>
<keyword evidence="11 25" id="KW-0732">Signal</keyword>
<dbReference type="FunFam" id="3.80.10.10:FF:000288">
    <property type="entry name" value="LRR receptor-like serine/threonine-protein kinase EFR"/>
    <property type="match status" value="1"/>
</dbReference>
<comment type="subcellular location">
    <subcellularLocation>
        <location evidence="1">Cell membrane</location>
        <topology evidence="1">Single-pass type I membrane protein</topology>
    </subcellularLocation>
</comment>
<dbReference type="FunFam" id="3.80.10.10:FF:000275">
    <property type="entry name" value="Leucine-rich repeat receptor-like protein kinase"/>
    <property type="match status" value="1"/>
</dbReference>
<comment type="similarity">
    <text evidence="3">Belongs to the RLP family.</text>
</comment>
<gene>
    <name evidence="27" type="ORF">ILEXP_LOCUS40815</name>
</gene>
<dbReference type="InterPro" id="IPR017441">
    <property type="entry name" value="Protein_kinase_ATP_BS"/>
</dbReference>
<keyword evidence="19" id="KW-0325">Glycoprotein</keyword>
<keyword evidence="16 24" id="KW-1133">Transmembrane helix</keyword>
<evidence type="ECO:0000256" key="11">
    <source>
        <dbReference type="ARBA" id="ARBA00022729"/>
    </source>
</evidence>
<dbReference type="GO" id="GO:0005886">
    <property type="term" value="C:plasma membrane"/>
    <property type="evidence" value="ECO:0007669"/>
    <property type="project" value="UniProtKB-SubCell"/>
</dbReference>
<dbReference type="Gene3D" id="3.80.10.10">
    <property type="entry name" value="Ribonuclease Inhibitor"/>
    <property type="match status" value="5"/>
</dbReference>
<reference evidence="27 28" key="1">
    <citation type="submission" date="2024-02" db="EMBL/GenBank/DDBJ databases">
        <authorList>
            <person name="Vignale AGUSTIN F."/>
            <person name="Sosa J E."/>
            <person name="Modenutti C."/>
        </authorList>
    </citation>
    <scope>NUCLEOTIDE SEQUENCE [LARGE SCALE GENOMIC DNA]</scope>
</reference>
<dbReference type="AlphaFoldDB" id="A0ABC8TP89"/>
<keyword evidence="18" id="KW-0675">Receptor</keyword>
<dbReference type="InterPro" id="IPR011009">
    <property type="entry name" value="Kinase-like_dom_sf"/>
</dbReference>
<comment type="catalytic activity">
    <reaction evidence="20">
        <text>L-threonyl-[protein] + ATP = O-phospho-L-threonyl-[protein] + ADP + H(+)</text>
        <dbReference type="Rhea" id="RHEA:46608"/>
        <dbReference type="Rhea" id="RHEA-COMP:11060"/>
        <dbReference type="Rhea" id="RHEA-COMP:11605"/>
        <dbReference type="ChEBI" id="CHEBI:15378"/>
        <dbReference type="ChEBI" id="CHEBI:30013"/>
        <dbReference type="ChEBI" id="CHEBI:30616"/>
        <dbReference type="ChEBI" id="CHEBI:61977"/>
        <dbReference type="ChEBI" id="CHEBI:456216"/>
        <dbReference type="EC" id="2.7.11.1"/>
    </reaction>
</comment>
<organism evidence="27 28">
    <name type="scientific">Ilex paraguariensis</name>
    <name type="common">yerba mate</name>
    <dbReference type="NCBI Taxonomy" id="185542"/>
    <lineage>
        <taxon>Eukaryota</taxon>
        <taxon>Viridiplantae</taxon>
        <taxon>Streptophyta</taxon>
        <taxon>Embryophyta</taxon>
        <taxon>Tracheophyta</taxon>
        <taxon>Spermatophyta</taxon>
        <taxon>Magnoliopsida</taxon>
        <taxon>eudicotyledons</taxon>
        <taxon>Gunneridae</taxon>
        <taxon>Pentapetalae</taxon>
        <taxon>asterids</taxon>
        <taxon>campanulids</taxon>
        <taxon>Aquifoliales</taxon>
        <taxon>Aquifoliaceae</taxon>
        <taxon>Ilex</taxon>
    </lineage>
</organism>
<evidence type="ECO:0000256" key="8">
    <source>
        <dbReference type="ARBA" id="ARBA00022614"/>
    </source>
</evidence>
<evidence type="ECO:0000256" key="21">
    <source>
        <dbReference type="ARBA" id="ARBA00048679"/>
    </source>
</evidence>
<keyword evidence="15 22" id="KW-0067">ATP-binding</keyword>
<feature type="signal peptide" evidence="25">
    <location>
        <begin position="1"/>
        <end position="30"/>
    </location>
</feature>
<evidence type="ECO:0000256" key="22">
    <source>
        <dbReference type="PROSITE-ProRule" id="PRU10141"/>
    </source>
</evidence>
<dbReference type="EC" id="2.7.11.1" evidence="4"/>
<evidence type="ECO:0000256" key="7">
    <source>
        <dbReference type="ARBA" id="ARBA00022553"/>
    </source>
</evidence>
<dbReference type="FunFam" id="3.80.10.10:FF:001158">
    <property type="entry name" value="Leucine-rich repeat protein kinase family protein"/>
    <property type="match status" value="1"/>
</dbReference>
<feature type="region of interest" description="Disordered" evidence="23">
    <location>
        <begin position="962"/>
        <end position="986"/>
    </location>
</feature>
<keyword evidence="14" id="KW-0418">Kinase</keyword>
<dbReference type="GO" id="GO:0004674">
    <property type="term" value="F:protein serine/threonine kinase activity"/>
    <property type="evidence" value="ECO:0007669"/>
    <property type="project" value="UniProtKB-KW"/>
</dbReference>
<dbReference type="SMART" id="SM00369">
    <property type="entry name" value="LRR_TYP"/>
    <property type="match status" value="4"/>
</dbReference>
<keyword evidence="28" id="KW-1185">Reference proteome</keyword>
<dbReference type="CDD" id="cd14066">
    <property type="entry name" value="STKc_IRAK"/>
    <property type="match status" value="1"/>
</dbReference>
<evidence type="ECO:0000256" key="4">
    <source>
        <dbReference type="ARBA" id="ARBA00012513"/>
    </source>
</evidence>
<evidence type="ECO:0000256" key="16">
    <source>
        <dbReference type="ARBA" id="ARBA00022989"/>
    </source>
</evidence>
<evidence type="ECO:0000256" key="17">
    <source>
        <dbReference type="ARBA" id="ARBA00023136"/>
    </source>
</evidence>
<dbReference type="Pfam" id="PF00560">
    <property type="entry name" value="LRR_1"/>
    <property type="match status" value="7"/>
</dbReference>
<feature type="transmembrane region" description="Helical" evidence="24">
    <location>
        <begin position="650"/>
        <end position="674"/>
    </location>
</feature>
<dbReference type="SUPFAM" id="SSF56112">
    <property type="entry name" value="Protein kinase-like (PK-like)"/>
    <property type="match status" value="1"/>
</dbReference>
<feature type="binding site" evidence="22">
    <location>
        <position position="738"/>
    </location>
    <ligand>
        <name>ATP</name>
        <dbReference type="ChEBI" id="CHEBI:30616"/>
    </ligand>
</feature>
<evidence type="ECO:0000256" key="19">
    <source>
        <dbReference type="ARBA" id="ARBA00023180"/>
    </source>
</evidence>
<dbReference type="GO" id="GO:0006952">
    <property type="term" value="P:defense response"/>
    <property type="evidence" value="ECO:0007669"/>
    <property type="project" value="UniProtKB-ARBA"/>
</dbReference>
<dbReference type="Gene3D" id="3.30.200.20">
    <property type="entry name" value="Phosphorylase Kinase, domain 1"/>
    <property type="match status" value="1"/>
</dbReference>
<evidence type="ECO:0000256" key="24">
    <source>
        <dbReference type="SAM" id="Phobius"/>
    </source>
</evidence>
<feature type="non-terminal residue" evidence="27">
    <location>
        <position position="1019"/>
    </location>
</feature>
<evidence type="ECO:0000256" key="18">
    <source>
        <dbReference type="ARBA" id="ARBA00023170"/>
    </source>
</evidence>
<dbReference type="InterPro" id="IPR032675">
    <property type="entry name" value="LRR_dom_sf"/>
</dbReference>
<evidence type="ECO:0000256" key="10">
    <source>
        <dbReference type="ARBA" id="ARBA00022692"/>
    </source>
</evidence>
<keyword evidence="12" id="KW-0677">Repeat</keyword>
<keyword evidence="6" id="KW-0723">Serine/threonine-protein kinase</keyword>
<evidence type="ECO:0000256" key="12">
    <source>
        <dbReference type="ARBA" id="ARBA00022737"/>
    </source>
</evidence>
<dbReference type="SMART" id="SM00220">
    <property type="entry name" value="S_TKc"/>
    <property type="match status" value="1"/>
</dbReference>
<dbReference type="PANTHER" id="PTHR27000:SF733">
    <property type="entry name" value="PROTEIN KINASE DOMAIN-CONTAINING PROTEIN"/>
    <property type="match status" value="1"/>
</dbReference>
<dbReference type="PANTHER" id="PTHR27000">
    <property type="entry name" value="LEUCINE-RICH REPEAT RECEPTOR-LIKE PROTEIN KINASE FAMILY PROTEIN-RELATED"/>
    <property type="match status" value="1"/>
</dbReference>
<evidence type="ECO:0000256" key="25">
    <source>
        <dbReference type="SAM" id="SignalP"/>
    </source>
</evidence>